<dbReference type="Proteomes" id="UP001526426">
    <property type="component" value="Unassembled WGS sequence"/>
</dbReference>
<name>A0ABT3L9F5_9CYAN</name>
<dbReference type="InterPro" id="IPR029044">
    <property type="entry name" value="Nucleotide-diphossugar_trans"/>
</dbReference>
<dbReference type="GO" id="GO:0032259">
    <property type="term" value="P:methylation"/>
    <property type="evidence" value="ECO:0007669"/>
    <property type="project" value="UniProtKB-KW"/>
</dbReference>
<reference evidence="3 4" key="1">
    <citation type="submission" date="2021-08" db="EMBL/GenBank/DDBJ databases">
        <title>Draft genome sequence of Spirulina subsalsa with high tolerance to salinity and hype-accumulation of phycocyanin.</title>
        <authorList>
            <person name="Pei H."/>
            <person name="Jiang L."/>
        </authorList>
    </citation>
    <scope>NUCLEOTIDE SEQUENCE [LARGE SCALE GENOMIC DNA]</scope>
    <source>
        <strain evidence="3 4">FACHB-351</strain>
    </source>
</reference>
<comment type="caution">
    <text evidence="3">The sequence shown here is derived from an EMBL/GenBank/DDBJ whole genome shotgun (WGS) entry which is preliminary data.</text>
</comment>
<accession>A0ABT3L9F5</accession>
<dbReference type="Gene3D" id="3.40.50.150">
    <property type="entry name" value="Vaccinia Virus protein VP39"/>
    <property type="match status" value="1"/>
</dbReference>
<feature type="domain" description="Methyltransferase FkbM" evidence="2">
    <location>
        <begin position="261"/>
        <end position="436"/>
    </location>
</feature>
<keyword evidence="4" id="KW-1185">Reference proteome</keyword>
<dbReference type="EMBL" id="JAIHOM010000111">
    <property type="protein sequence ID" value="MCW6038130.1"/>
    <property type="molecule type" value="Genomic_DNA"/>
</dbReference>
<keyword evidence="1" id="KW-0808">Transferase</keyword>
<evidence type="ECO:0000313" key="3">
    <source>
        <dbReference type="EMBL" id="MCW6038130.1"/>
    </source>
</evidence>
<evidence type="ECO:0000313" key="4">
    <source>
        <dbReference type="Proteomes" id="UP001526426"/>
    </source>
</evidence>
<sequence>MSSSELDRIIPPEIKHDEFYDLIIQLTANEPIETVLEIGSSSGGGSTEAFVTGLAKNPHHPRLFCLEISKPRFRELKKTYQNYPFVHCYNLSSVHLNQFPTPNEVEEFYTQYHTGLNAYPLPTVLNWLQQDIEYVQQWGATENGIEHIKQEQQLEQFDLVLIDGSEFTGEAELQAVYGSTFILLDDINTYKNYKNYYRLAADWQYELIAENRQIRNGYAIFKRNTSPYKKQDILTQLALNPEQKEQKLVENLVSKRATVFDVGANIGDYSILLSQLVGYFGRVYAFEPTSSIFAQLQTRLAEYQLNNITLTQKAVYADNTTLEFNEFPDDYSAWNSLGKPVMSDPHGNYEIVPIVKTEQVEAITLDTFCQEHNVEKIDFLKVDVEGAESYVFQGAEQLLAEKKVQFIQFEISQKMLEGLNKTAQETFNILAAQGYECHEITPEGEIGELIHDSSAFYENYIAFPALPVHFFTIVLNGEPFIRYHIEILQQLPFPWHWHIVEGVADLKHDTAWSVKLGGQVTDSIHREGLSHDGTSDYLDQLVAQYPDQITLYRQPKGTFWEGKRDMVNAPLKNIQEDCLLWQIDVDELWTVEQIKQTWNLFISHPEKTAAYYWCWYFVGEDLIITTRNCYSQNPQQDWLRTWRYKPGYFWAAHEPPVLVEPLADGKFRNVAAVNPFTHTETEQKGLIFQHFAYVLPEQLQFKEQYYGYAKALNYWQQLQAAEQFPVLLREYFPWVGDDTMVDHSIPLGIEPIMKKEETGAWTFNLNALPLSPAKLSPPKPIIVIDGVFFQRYQTGIARVWRSLLEEWARQEFGRHLIVIDRAGSAPKVAGIQYQTLPEHNYNDLAADHAQLQELCDRNQADLFISTYYSFPTSTPSVFMAYDMIPEVLGANFNNPMWQEKHAAIQRASAFLAISHNTAQDLQKLFSHVSSVTVAHCGVKAPFTPPTATDIQQFKLKYGIQKPYFLLSAPGTGYKNAPLFFKAFAQLCSRQGFELVCTGTYGILEDKLRNLVPGTIIHLLRLSDEELRLAYGGAIALVYPSKYEGFGLPILEAMACGCPVITCANASIPEVAGEAAIYINEYDVDGMTNALCEVQKPLIRQDLINQGLKQAQQFTWAKMAATVQENLLLATLDFLQLKESNLIIFPDWTQEEETIAENLGHAIYTIAQHPQPEQVTLLIDHTGVSEENANLILSFVVMNLLMEEEITVREETVISWVGELSPLQWQVLLPRLTGRIALAQENGAKMQAVGAEGLRIYPAGLTEGIDN</sequence>
<dbReference type="PANTHER" id="PTHR46401">
    <property type="entry name" value="GLYCOSYLTRANSFERASE WBBK-RELATED"/>
    <property type="match status" value="1"/>
</dbReference>
<proteinExistence type="predicted"/>
<dbReference type="GO" id="GO:0008168">
    <property type="term" value="F:methyltransferase activity"/>
    <property type="evidence" value="ECO:0007669"/>
    <property type="project" value="UniProtKB-KW"/>
</dbReference>
<dbReference type="RefSeq" id="WP_265266026.1">
    <property type="nucleotide sequence ID" value="NZ_JAIHOM010000111.1"/>
</dbReference>
<dbReference type="SUPFAM" id="SSF53756">
    <property type="entry name" value="UDP-Glycosyltransferase/glycogen phosphorylase"/>
    <property type="match status" value="1"/>
</dbReference>
<dbReference type="PANTHER" id="PTHR46401:SF2">
    <property type="entry name" value="GLYCOSYLTRANSFERASE WBBK-RELATED"/>
    <property type="match status" value="1"/>
</dbReference>
<dbReference type="Gene3D" id="3.40.50.2000">
    <property type="entry name" value="Glycogen Phosphorylase B"/>
    <property type="match status" value="2"/>
</dbReference>
<dbReference type="SUPFAM" id="SSF53335">
    <property type="entry name" value="S-adenosyl-L-methionine-dependent methyltransferases"/>
    <property type="match status" value="1"/>
</dbReference>
<dbReference type="InterPro" id="IPR029063">
    <property type="entry name" value="SAM-dependent_MTases_sf"/>
</dbReference>
<dbReference type="Pfam" id="PF05050">
    <property type="entry name" value="Methyltransf_21"/>
    <property type="match status" value="1"/>
</dbReference>
<dbReference type="Pfam" id="PF13692">
    <property type="entry name" value="Glyco_trans_1_4"/>
    <property type="match status" value="1"/>
</dbReference>
<evidence type="ECO:0000259" key="2">
    <source>
        <dbReference type="Pfam" id="PF05050"/>
    </source>
</evidence>
<gene>
    <name evidence="3" type="ORF">K4A83_17905</name>
</gene>
<organism evidence="3 4">
    <name type="scientific">Spirulina subsalsa FACHB-351</name>
    <dbReference type="NCBI Taxonomy" id="234711"/>
    <lineage>
        <taxon>Bacteria</taxon>
        <taxon>Bacillati</taxon>
        <taxon>Cyanobacteriota</taxon>
        <taxon>Cyanophyceae</taxon>
        <taxon>Spirulinales</taxon>
        <taxon>Spirulinaceae</taxon>
        <taxon>Spirulina</taxon>
    </lineage>
</organism>
<dbReference type="InterPro" id="IPR006342">
    <property type="entry name" value="FkbM_mtfrase"/>
</dbReference>
<dbReference type="SUPFAM" id="SSF53448">
    <property type="entry name" value="Nucleotide-diphospho-sugar transferases"/>
    <property type="match status" value="1"/>
</dbReference>
<dbReference type="CDD" id="cd03809">
    <property type="entry name" value="GT4_MtfB-like"/>
    <property type="match status" value="1"/>
</dbReference>
<protein>
    <submittedName>
        <fullName evidence="3">FkbM family methyltransferase</fullName>
    </submittedName>
</protein>
<keyword evidence="3" id="KW-0489">Methyltransferase</keyword>
<evidence type="ECO:0000256" key="1">
    <source>
        <dbReference type="ARBA" id="ARBA00022679"/>
    </source>
</evidence>
<dbReference type="NCBIfam" id="TIGR01444">
    <property type="entry name" value="fkbM_fam"/>
    <property type="match status" value="1"/>
</dbReference>